<gene>
    <name evidence="1" type="ORF">AVDCRST_MAG96-2911</name>
</gene>
<name>A0A6J4TEN9_9BACT</name>
<dbReference type="AlphaFoldDB" id="A0A6J4TEN9"/>
<feature type="non-terminal residue" evidence="1">
    <location>
        <position position="61"/>
    </location>
</feature>
<reference evidence="1" key="1">
    <citation type="submission" date="2020-02" db="EMBL/GenBank/DDBJ databases">
        <authorList>
            <person name="Meier V. D."/>
        </authorList>
    </citation>
    <scope>NUCLEOTIDE SEQUENCE</scope>
    <source>
        <strain evidence="1">AVDCRST_MAG96</strain>
    </source>
</reference>
<evidence type="ECO:0000313" key="1">
    <source>
        <dbReference type="EMBL" id="CAA9520827.1"/>
    </source>
</evidence>
<protein>
    <submittedName>
        <fullName evidence="1">Uncharacterized protein</fullName>
    </submittedName>
</protein>
<proteinExistence type="predicted"/>
<sequence>MKRRLYAVDDNDILKSEKQIYQRTIIKFETYLLMLLKPIQQSGIPIPPPPAKWFIAKLRKL</sequence>
<organism evidence="1">
    <name type="scientific">uncultured Segetibacter sp</name>
    <dbReference type="NCBI Taxonomy" id="481133"/>
    <lineage>
        <taxon>Bacteria</taxon>
        <taxon>Pseudomonadati</taxon>
        <taxon>Bacteroidota</taxon>
        <taxon>Chitinophagia</taxon>
        <taxon>Chitinophagales</taxon>
        <taxon>Chitinophagaceae</taxon>
        <taxon>Segetibacter</taxon>
        <taxon>environmental samples</taxon>
    </lineage>
</organism>
<accession>A0A6J4TEN9</accession>
<dbReference type="EMBL" id="CADCVN010001144">
    <property type="protein sequence ID" value="CAA9520827.1"/>
    <property type="molecule type" value="Genomic_DNA"/>
</dbReference>